<comment type="caution">
    <text evidence="1">The sequence shown here is derived from an EMBL/GenBank/DDBJ whole genome shotgun (WGS) entry which is preliminary data.</text>
</comment>
<dbReference type="Proteomes" id="UP000763484">
    <property type="component" value="Unassembled WGS sequence"/>
</dbReference>
<evidence type="ECO:0000313" key="1">
    <source>
        <dbReference type="EMBL" id="MBE5728171.1"/>
    </source>
</evidence>
<accession>A0A8T3URB6</accession>
<dbReference type="AlphaFoldDB" id="A0A8T3URB6"/>
<sequence>MILVDIYRGQKLIAKSVKYCQDLRSKVIGLMFVSSPGNGAFLPNVKDIHMNFVRFNLDIIWLDKDNVVVKKALARPWKLYYGPANATHVLELPQGCGSSLKIGDTLYIKNRRKV</sequence>
<dbReference type="InterPro" id="IPR003795">
    <property type="entry name" value="DUF192"/>
</dbReference>
<evidence type="ECO:0000313" key="2">
    <source>
        <dbReference type="Proteomes" id="UP000763484"/>
    </source>
</evidence>
<gene>
    <name evidence="1" type="ORF">IHE50_02020</name>
</gene>
<reference evidence="1 2" key="1">
    <citation type="submission" date="2020-09" db="EMBL/GenBank/DDBJ databases">
        <title>Genomic characterization of a novel Parvarchaeota family in acid mine drainage sediments.</title>
        <authorList>
            <person name="Luo Z.-H."/>
        </authorList>
    </citation>
    <scope>NUCLEOTIDE SEQUENCE [LARGE SCALE GENOMIC DNA]</scope>
    <source>
        <strain evidence="1">TL1-5_bins.178</strain>
    </source>
</reference>
<organism evidence="1 2">
    <name type="scientific">Candidatus Acidifodinimicrobium mancum</name>
    <dbReference type="NCBI Taxonomy" id="2898728"/>
    <lineage>
        <taxon>Archaea</taxon>
        <taxon>Candidatus Parvarchaeota</taxon>
        <taxon>Candidatus Acidifodinimicrobiaceae</taxon>
        <taxon>Candidatus Acidifodinimicrobium</taxon>
    </lineage>
</organism>
<dbReference type="Gene3D" id="2.60.120.1140">
    <property type="entry name" value="Protein of unknown function DUF192"/>
    <property type="match status" value="1"/>
</dbReference>
<dbReference type="Pfam" id="PF02643">
    <property type="entry name" value="DUF192"/>
    <property type="match status" value="1"/>
</dbReference>
<protein>
    <submittedName>
        <fullName evidence="1">DUF192 domain-containing protein</fullName>
    </submittedName>
</protein>
<dbReference type="InterPro" id="IPR038695">
    <property type="entry name" value="Saro_0823-like_sf"/>
</dbReference>
<name>A0A8T3URB6_9ARCH</name>
<proteinExistence type="predicted"/>
<dbReference type="EMBL" id="JADFAQ010000027">
    <property type="protein sequence ID" value="MBE5728171.1"/>
    <property type="molecule type" value="Genomic_DNA"/>
</dbReference>